<dbReference type="EMBL" id="CP120733">
    <property type="protein sequence ID" value="WFD10248.1"/>
    <property type="molecule type" value="Genomic_DNA"/>
</dbReference>
<dbReference type="RefSeq" id="WP_277732226.1">
    <property type="nucleotide sequence ID" value="NZ_CP120733.1"/>
</dbReference>
<name>A0ABY8EBE9_9FIRM</name>
<accession>A0ABY8EBE9</accession>
<sequence length="163" mass="18760">MKKRSKGAFITLTTIVILSLFVFLSSAQKNIEIGTNNNESKVENEIITGDINNVSVACRYETTEGEFFSDFRKVAYEDVAREIGEEFIGMEFKQTSESFNKDDLNYIILLKNDEKLIGEIRFYDLDKIVLVKENVNYISNLDNKSAKDLVFKLITKFKPVIFE</sequence>
<protein>
    <submittedName>
        <fullName evidence="1">Uncharacterized protein</fullName>
    </submittedName>
</protein>
<dbReference type="Proteomes" id="UP001222800">
    <property type="component" value="Chromosome"/>
</dbReference>
<gene>
    <name evidence="1" type="ORF">P4S50_18110</name>
</gene>
<reference evidence="1 2" key="1">
    <citation type="submission" date="2023-03" db="EMBL/GenBank/DDBJ databases">
        <title>Complete genome sequence of Tepidibacter sp. SWIR-1, isolated from a deep-sea hydrothermal vent.</title>
        <authorList>
            <person name="Li X."/>
        </authorList>
    </citation>
    <scope>NUCLEOTIDE SEQUENCE [LARGE SCALE GENOMIC DNA]</scope>
    <source>
        <strain evidence="1 2">SWIR-1</strain>
    </source>
</reference>
<organism evidence="1 2">
    <name type="scientific">Tepidibacter hydrothermalis</name>
    <dbReference type="NCBI Taxonomy" id="3036126"/>
    <lineage>
        <taxon>Bacteria</taxon>
        <taxon>Bacillati</taxon>
        <taxon>Bacillota</taxon>
        <taxon>Clostridia</taxon>
        <taxon>Peptostreptococcales</taxon>
        <taxon>Peptostreptococcaceae</taxon>
        <taxon>Tepidibacter</taxon>
    </lineage>
</organism>
<proteinExistence type="predicted"/>
<evidence type="ECO:0000313" key="1">
    <source>
        <dbReference type="EMBL" id="WFD10248.1"/>
    </source>
</evidence>
<evidence type="ECO:0000313" key="2">
    <source>
        <dbReference type="Proteomes" id="UP001222800"/>
    </source>
</evidence>
<keyword evidence="2" id="KW-1185">Reference proteome</keyword>